<dbReference type="EMBL" id="LAZR01056988">
    <property type="protein sequence ID" value="KKK72995.1"/>
    <property type="molecule type" value="Genomic_DNA"/>
</dbReference>
<evidence type="ECO:0000313" key="1">
    <source>
        <dbReference type="EMBL" id="KKK72995.1"/>
    </source>
</evidence>
<sequence length="94" mass="10614">MALGTLNEDIIRTSFGCADCNDLKEGFKHQSVFINGVEYDVSTERARRFFENVYEGVGVCDTTGGRIEIPVLSVDYYNKLRQLLIEEGILTDDE</sequence>
<accession>A0A0F8YH18</accession>
<gene>
    <name evidence="1" type="ORF">LCGC14_2898300</name>
</gene>
<protein>
    <submittedName>
        <fullName evidence="1">Uncharacterized protein</fullName>
    </submittedName>
</protein>
<comment type="caution">
    <text evidence="1">The sequence shown here is derived from an EMBL/GenBank/DDBJ whole genome shotgun (WGS) entry which is preliminary data.</text>
</comment>
<proteinExistence type="predicted"/>
<organism evidence="1">
    <name type="scientific">marine sediment metagenome</name>
    <dbReference type="NCBI Taxonomy" id="412755"/>
    <lineage>
        <taxon>unclassified sequences</taxon>
        <taxon>metagenomes</taxon>
        <taxon>ecological metagenomes</taxon>
    </lineage>
</organism>
<dbReference type="AlphaFoldDB" id="A0A0F8YH18"/>
<name>A0A0F8YH18_9ZZZZ</name>
<reference evidence="1" key="1">
    <citation type="journal article" date="2015" name="Nature">
        <title>Complex archaea that bridge the gap between prokaryotes and eukaryotes.</title>
        <authorList>
            <person name="Spang A."/>
            <person name="Saw J.H."/>
            <person name="Jorgensen S.L."/>
            <person name="Zaremba-Niedzwiedzka K."/>
            <person name="Martijn J."/>
            <person name="Lind A.E."/>
            <person name="van Eijk R."/>
            <person name="Schleper C."/>
            <person name="Guy L."/>
            <person name="Ettema T.J."/>
        </authorList>
    </citation>
    <scope>NUCLEOTIDE SEQUENCE</scope>
</reference>